<dbReference type="PANTHER" id="PTHR28244:SF3">
    <property type="entry name" value="EXTRACELLULAR MUTANT PROTEIN 11 C-TERMINAL DOMAIN-CONTAINING PROTEIN"/>
    <property type="match status" value="1"/>
</dbReference>
<dbReference type="GO" id="GO:0017025">
    <property type="term" value="F:TBP-class protein binding"/>
    <property type="evidence" value="ECO:0007669"/>
    <property type="project" value="TreeGrafter"/>
</dbReference>
<evidence type="ECO:0000313" key="3">
    <source>
        <dbReference type="EMBL" id="KAF2727639.1"/>
    </source>
</evidence>
<feature type="region of interest" description="Disordered" evidence="1">
    <location>
        <begin position="238"/>
        <end position="261"/>
    </location>
</feature>
<protein>
    <recommendedName>
        <fullName evidence="2">Extracellular mutant protein 11 C-terminal domain-containing protein</fullName>
    </recommendedName>
</protein>
<dbReference type="PANTHER" id="PTHR28244">
    <property type="entry name" value="RNA POLYMERASE I-SPECIFIC TRANSCRIPTION INITIATION FACTOR RRN11"/>
    <property type="match status" value="1"/>
</dbReference>
<name>A0A9P4QMF3_9PLEO</name>
<dbReference type="Pfam" id="PF15463">
    <property type="entry name" value="ECM11"/>
    <property type="match status" value="1"/>
</dbReference>
<dbReference type="GO" id="GO:0042790">
    <property type="term" value="P:nucleolar large rRNA transcription by RNA polymerase I"/>
    <property type="evidence" value="ECO:0007669"/>
    <property type="project" value="TreeGrafter"/>
</dbReference>
<dbReference type="EMBL" id="ML996320">
    <property type="protein sequence ID" value="KAF2727639.1"/>
    <property type="molecule type" value="Genomic_DNA"/>
</dbReference>
<comment type="caution">
    <text evidence="3">The sequence shown here is derived from an EMBL/GenBank/DDBJ whole genome shotgun (WGS) entry which is preliminary data.</text>
</comment>
<dbReference type="OrthoDB" id="5346740at2759"/>
<reference evidence="3" key="1">
    <citation type="journal article" date="2020" name="Stud. Mycol.">
        <title>101 Dothideomycetes genomes: a test case for predicting lifestyles and emergence of pathogens.</title>
        <authorList>
            <person name="Haridas S."/>
            <person name="Albert R."/>
            <person name="Binder M."/>
            <person name="Bloem J."/>
            <person name="Labutti K."/>
            <person name="Salamov A."/>
            <person name="Andreopoulos B."/>
            <person name="Baker S."/>
            <person name="Barry K."/>
            <person name="Bills G."/>
            <person name="Bluhm B."/>
            <person name="Cannon C."/>
            <person name="Castanera R."/>
            <person name="Culley D."/>
            <person name="Daum C."/>
            <person name="Ezra D."/>
            <person name="Gonzalez J."/>
            <person name="Henrissat B."/>
            <person name="Kuo A."/>
            <person name="Liang C."/>
            <person name="Lipzen A."/>
            <person name="Lutzoni F."/>
            <person name="Magnuson J."/>
            <person name="Mondo S."/>
            <person name="Nolan M."/>
            <person name="Ohm R."/>
            <person name="Pangilinan J."/>
            <person name="Park H.-J."/>
            <person name="Ramirez L."/>
            <person name="Alfaro M."/>
            <person name="Sun H."/>
            <person name="Tritt A."/>
            <person name="Yoshinaga Y."/>
            <person name="Zwiers L.-H."/>
            <person name="Turgeon B."/>
            <person name="Goodwin S."/>
            <person name="Spatafora J."/>
            <person name="Crous P."/>
            <person name="Grigoriev I."/>
        </authorList>
    </citation>
    <scope>NUCLEOTIDE SEQUENCE</scope>
    <source>
        <strain evidence="3">CBS 125425</strain>
    </source>
</reference>
<dbReference type="InterPro" id="IPR029178">
    <property type="entry name" value="Ecm11_C"/>
</dbReference>
<feature type="compositionally biased region" description="Polar residues" evidence="1">
    <location>
        <begin position="13"/>
        <end position="43"/>
    </location>
</feature>
<dbReference type="InterPro" id="IPR053029">
    <property type="entry name" value="RNA_pol_I-specific_init_factor"/>
</dbReference>
<accession>A0A9P4QMF3</accession>
<evidence type="ECO:0000313" key="4">
    <source>
        <dbReference type="Proteomes" id="UP000799444"/>
    </source>
</evidence>
<evidence type="ECO:0000256" key="1">
    <source>
        <dbReference type="SAM" id="MobiDB-lite"/>
    </source>
</evidence>
<evidence type="ECO:0000259" key="2">
    <source>
        <dbReference type="Pfam" id="PF15463"/>
    </source>
</evidence>
<feature type="region of interest" description="Disordered" evidence="1">
    <location>
        <begin position="1"/>
        <end position="95"/>
    </location>
</feature>
<organism evidence="3 4">
    <name type="scientific">Polyplosphaeria fusca</name>
    <dbReference type="NCBI Taxonomy" id="682080"/>
    <lineage>
        <taxon>Eukaryota</taxon>
        <taxon>Fungi</taxon>
        <taxon>Dikarya</taxon>
        <taxon>Ascomycota</taxon>
        <taxon>Pezizomycotina</taxon>
        <taxon>Dothideomycetes</taxon>
        <taxon>Pleosporomycetidae</taxon>
        <taxon>Pleosporales</taxon>
        <taxon>Tetraplosphaeriaceae</taxon>
        <taxon>Polyplosphaeria</taxon>
    </lineage>
</organism>
<proteinExistence type="predicted"/>
<dbReference type="GO" id="GO:0070860">
    <property type="term" value="C:RNA polymerase I core factor complex"/>
    <property type="evidence" value="ECO:0007669"/>
    <property type="project" value="TreeGrafter"/>
</dbReference>
<dbReference type="Proteomes" id="UP000799444">
    <property type="component" value="Unassembled WGS sequence"/>
</dbReference>
<dbReference type="AlphaFoldDB" id="A0A9P4QMF3"/>
<dbReference type="GO" id="GO:0001164">
    <property type="term" value="F:RNA polymerase I core promoter sequence-specific DNA binding"/>
    <property type="evidence" value="ECO:0007669"/>
    <property type="project" value="TreeGrafter"/>
</dbReference>
<feature type="domain" description="Extracellular mutant protein 11 C-terminal" evidence="2">
    <location>
        <begin position="110"/>
        <end position="242"/>
    </location>
</feature>
<sequence>MLQRGAKIRNQERQQPLVSSSQPLTYSQTDRPHNSQPGPSHQFNVAHHGNYASPKEPPRGTGQLLHAYPARVRSSAQPRPTERFVQAPPSPTSADAEVHIEPVNKGAIEDYEHSELIQMSFERLKNERFDTDPRAETHVLSEDMLSKPLKDRLHHVQKSLDAGDQTKFFSSLPTDEWEDAGDWFLDQFQGLVNRAKIARQNKRKLAMDFEAEVEKRHYHVVKRQRTVDGALEKMHQKGLGLLPKSPTPVRQMNKKQSNGRE</sequence>
<gene>
    <name evidence="3" type="ORF">EJ04DRAFT_517131</name>
</gene>
<keyword evidence="4" id="KW-1185">Reference proteome</keyword>
<feature type="compositionally biased region" description="Polar residues" evidence="1">
    <location>
        <begin position="248"/>
        <end position="261"/>
    </location>
</feature>